<keyword evidence="1" id="KW-0732">Signal</keyword>
<keyword evidence="3" id="KW-1185">Reference proteome</keyword>
<accession>A0AAU9URZ9</accession>
<gene>
    <name evidence="2" type="ORF">EEDITHA_LOCUS15491</name>
</gene>
<dbReference type="AlphaFoldDB" id="A0AAU9URZ9"/>
<dbReference type="EMBL" id="CAKOGL010000023">
    <property type="protein sequence ID" value="CAH2100656.1"/>
    <property type="molecule type" value="Genomic_DNA"/>
</dbReference>
<feature type="chain" id="PRO_5043908543" evidence="1">
    <location>
        <begin position="25"/>
        <end position="119"/>
    </location>
</feature>
<evidence type="ECO:0000256" key="1">
    <source>
        <dbReference type="SAM" id="SignalP"/>
    </source>
</evidence>
<dbReference type="Proteomes" id="UP001153954">
    <property type="component" value="Unassembled WGS sequence"/>
</dbReference>
<organism evidence="2 3">
    <name type="scientific">Euphydryas editha</name>
    <name type="common">Edith's checkerspot</name>
    <dbReference type="NCBI Taxonomy" id="104508"/>
    <lineage>
        <taxon>Eukaryota</taxon>
        <taxon>Metazoa</taxon>
        <taxon>Ecdysozoa</taxon>
        <taxon>Arthropoda</taxon>
        <taxon>Hexapoda</taxon>
        <taxon>Insecta</taxon>
        <taxon>Pterygota</taxon>
        <taxon>Neoptera</taxon>
        <taxon>Endopterygota</taxon>
        <taxon>Lepidoptera</taxon>
        <taxon>Glossata</taxon>
        <taxon>Ditrysia</taxon>
        <taxon>Papilionoidea</taxon>
        <taxon>Nymphalidae</taxon>
        <taxon>Nymphalinae</taxon>
        <taxon>Euphydryas</taxon>
    </lineage>
</organism>
<sequence>MARVHILRTSGAILLLFLIKNALAVSPPWILSVDVKNYTCSETVCDYLLQVNGEFDSWSLTSEPGECISPSFINTVGVDVELQVDRSALLYFCAKGDDGGWYQQDFYLDGGDVISRKER</sequence>
<evidence type="ECO:0000313" key="2">
    <source>
        <dbReference type="EMBL" id="CAH2100656.1"/>
    </source>
</evidence>
<evidence type="ECO:0000313" key="3">
    <source>
        <dbReference type="Proteomes" id="UP001153954"/>
    </source>
</evidence>
<protein>
    <submittedName>
        <fullName evidence="2">Uncharacterized protein</fullName>
    </submittedName>
</protein>
<name>A0AAU9URZ9_EUPED</name>
<feature type="signal peptide" evidence="1">
    <location>
        <begin position="1"/>
        <end position="24"/>
    </location>
</feature>
<proteinExistence type="predicted"/>
<reference evidence="2" key="1">
    <citation type="submission" date="2022-03" db="EMBL/GenBank/DDBJ databases">
        <authorList>
            <person name="Tunstrom K."/>
        </authorList>
    </citation>
    <scope>NUCLEOTIDE SEQUENCE</scope>
</reference>
<comment type="caution">
    <text evidence="2">The sequence shown here is derived from an EMBL/GenBank/DDBJ whole genome shotgun (WGS) entry which is preliminary data.</text>
</comment>